<name>A0A8T1ZHP9_9BRAS</name>
<feature type="chain" id="PRO_5035814078" evidence="1">
    <location>
        <begin position="29"/>
        <end position="111"/>
    </location>
</feature>
<keyword evidence="1" id="KW-0732">Signal</keyword>
<gene>
    <name evidence="2" type="ORF">ISN45_Aa05g003240</name>
</gene>
<reference evidence="2 3" key="1">
    <citation type="submission" date="2020-12" db="EMBL/GenBank/DDBJ databases">
        <title>Concerted genomic and epigenomic changes stabilize Arabidopsis allopolyploids.</title>
        <authorList>
            <person name="Chen Z."/>
        </authorList>
    </citation>
    <scope>NUCLEOTIDE SEQUENCE [LARGE SCALE GENOMIC DNA]</scope>
    <source>
        <strain evidence="2">Allo738</strain>
        <tissue evidence="2">Leaf</tissue>
    </source>
</reference>
<feature type="signal peptide" evidence="1">
    <location>
        <begin position="1"/>
        <end position="28"/>
    </location>
</feature>
<evidence type="ECO:0000256" key="1">
    <source>
        <dbReference type="SAM" id="SignalP"/>
    </source>
</evidence>
<evidence type="ECO:0000313" key="2">
    <source>
        <dbReference type="EMBL" id="KAG7558689.1"/>
    </source>
</evidence>
<evidence type="ECO:0000313" key="3">
    <source>
        <dbReference type="Proteomes" id="UP000694240"/>
    </source>
</evidence>
<organism evidence="2 3">
    <name type="scientific">Arabidopsis thaliana x Arabidopsis arenosa</name>
    <dbReference type="NCBI Taxonomy" id="1240361"/>
    <lineage>
        <taxon>Eukaryota</taxon>
        <taxon>Viridiplantae</taxon>
        <taxon>Streptophyta</taxon>
        <taxon>Embryophyta</taxon>
        <taxon>Tracheophyta</taxon>
        <taxon>Spermatophyta</taxon>
        <taxon>Magnoliopsida</taxon>
        <taxon>eudicotyledons</taxon>
        <taxon>Gunneridae</taxon>
        <taxon>Pentapetalae</taxon>
        <taxon>rosids</taxon>
        <taxon>malvids</taxon>
        <taxon>Brassicales</taxon>
        <taxon>Brassicaceae</taxon>
        <taxon>Camelineae</taxon>
        <taxon>Arabidopsis</taxon>
    </lineage>
</organism>
<dbReference type="Proteomes" id="UP000694240">
    <property type="component" value="Chromosome 10"/>
</dbReference>
<protein>
    <submittedName>
        <fullName evidence="2">Uncharacterized protein</fullName>
    </submittedName>
</protein>
<proteinExistence type="predicted"/>
<accession>A0A8T1ZHP9</accession>
<keyword evidence="3" id="KW-1185">Reference proteome</keyword>
<comment type="caution">
    <text evidence="2">The sequence shown here is derived from an EMBL/GenBank/DDBJ whole genome shotgun (WGS) entry which is preliminary data.</text>
</comment>
<dbReference type="AlphaFoldDB" id="A0A8T1ZHP9"/>
<sequence>MASKITFFFFIALVIDCAMMVTTQTAEAQIFLPCVTTKDCEYLHCSSGTALCVNRQCQCSRSSTHQTKLDNLKTMDYAKKCKWTQDCDPRMRFTCVSGSYMCFDGLCTCTN</sequence>
<dbReference type="EMBL" id="JAEFBK010000010">
    <property type="protein sequence ID" value="KAG7558689.1"/>
    <property type="molecule type" value="Genomic_DNA"/>
</dbReference>